<feature type="non-terminal residue" evidence="2">
    <location>
        <position position="298"/>
    </location>
</feature>
<dbReference type="AlphaFoldDB" id="A0A4Y9Y0E4"/>
<evidence type="ECO:0000256" key="1">
    <source>
        <dbReference type="SAM" id="MobiDB-lite"/>
    </source>
</evidence>
<name>A0A4Y9Y0E4_9APHY</name>
<proteinExistence type="predicted"/>
<dbReference type="EMBL" id="SEKV01000630">
    <property type="protein sequence ID" value="TFY55057.1"/>
    <property type="molecule type" value="Genomic_DNA"/>
</dbReference>
<dbReference type="Proteomes" id="UP000298390">
    <property type="component" value="Unassembled WGS sequence"/>
</dbReference>
<sequence>MEGPAIPNRIEDPTKEVCPDFASVAFAAIRLLLVQAGKTQEEAERTLREGWEADHANRVNVWQAQVQADLAQAEAEQQRLRDAEHAQREEEQRAAEEERKAMDKKKPKLARIAEDMAPPDVLRDHVSEYARDKLAKFAFVELDYFTADVKREASTHTKSAFDDTFTIVQSDSGINLAPASAYKAQKVRADANLPFAEFVLTWPSLVAELESIPAWPKAYVDQYSFFFLSIVTHRDNQDPVAQQALMLYVDEVRHEWHNRLLAKSPDDVVFNISIFSESLYRRCVQKVEGKRHKEAVDS</sequence>
<evidence type="ECO:0000313" key="2">
    <source>
        <dbReference type="EMBL" id="TFY55057.1"/>
    </source>
</evidence>
<feature type="compositionally biased region" description="Basic and acidic residues" evidence="1">
    <location>
        <begin position="78"/>
        <end position="101"/>
    </location>
</feature>
<gene>
    <name evidence="2" type="ORF">EVJ58_g8487</name>
</gene>
<feature type="region of interest" description="Disordered" evidence="1">
    <location>
        <begin position="78"/>
        <end position="107"/>
    </location>
</feature>
<accession>A0A4Y9Y0E4</accession>
<protein>
    <submittedName>
        <fullName evidence="2">Uncharacterized protein</fullName>
    </submittedName>
</protein>
<reference evidence="2 3" key="1">
    <citation type="submission" date="2019-01" db="EMBL/GenBank/DDBJ databases">
        <title>Genome sequencing of the rare red list fungi Fomitopsis rosea.</title>
        <authorList>
            <person name="Buettner E."/>
            <person name="Kellner H."/>
        </authorList>
    </citation>
    <scope>NUCLEOTIDE SEQUENCE [LARGE SCALE GENOMIC DNA]</scope>
    <source>
        <strain evidence="2 3">DSM 105464</strain>
    </source>
</reference>
<dbReference type="STRING" id="34475.A0A4Y9Y0E4"/>
<evidence type="ECO:0000313" key="3">
    <source>
        <dbReference type="Proteomes" id="UP000298390"/>
    </source>
</evidence>
<comment type="caution">
    <text evidence="2">The sequence shown here is derived from an EMBL/GenBank/DDBJ whole genome shotgun (WGS) entry which is preliminary data.</text>
</comment>
<organism evidence="2 3">
    <name type="scientific">Rhodofomes roseus</name>
    <dbReference type="NCBI Taxonomy" id="34475"/>
    <lineage>
        <taxon>Eukaryota</taxon>
        <taxon>Fungi</taxon>
        <taxon>Dikarya</taxon>
        <taxon>Basidiomycota</taxon>
        <taxon>Agaricomycotina</taxon>
        <taxon>Agaricomycetes</taxon>
        <taxon>Polyporales</taxon>
        <taxon>Rhodofomes</taxon>
    </lineage>
</organism>